<proteinExistence type="predicted"/>
<name>A0A430HSP8_9BURK</name>
<dbReference type="Gene3D" id="3.90.70.20">
    <property type="match status" value="1"/>
</dbReference>
<evidence type="ECO:0000313" key="2">
    <source>
        <dbReference type="Proteomes" id="UP000278085"/>
    </source>
</evidence>
<evidence type="ECO:0008006" key="3">
    <source>
        <dbReference type="Google" id="ProtNLM"/>
    </source>
</evidence>
<protein>
    <recommendedName>
        <fullName evidence="3">Peptidase C58 YopT-type domain-containing protein</fullName>
    </recommendedName>
</protein>
<gene>
    <name evidence="1" type="ORF">EJB06_05110</name>
</gene>
<comment type="caution">
    <text evidence="1">The sequence shown here is derived from an EMBL/GenBank/DDBJ whole genome shotgun (WGS) entry which is preliminary data.</text>
</comment>
<sequence length="210" mass="23088">MALKNIYGCKQSVFDARKDGSCWGISIDFCRRALDHGALQAIASMVDEKASVAEKAELYMKAQDSRIHAVAKPMFIPDTGGEMKFGATSLAGQINEGIAIQLRHNVVQDLIAAFGIKNIGTLTSFYEGGTETMIQRLISLSRKAGKTCVMLDLQNPSEGHSVVLSYEAPAIYFFDSNEGLFSAEMDTVAADLTKRFECWQYTFAHLLVKK</sequence>
<dbReference type="EMBL" id="RXLQ01000002">
    <property type="protein sequence ID" value="RSZ60494.1"/>
    <property type="molecule type" value="Genomic_DNA"/>
</dbReference>
<dbReference type="Proteomes" id="UP000278085">
    <property type="component" value="Unassembled WGS sequence"/>
</dbReference>
<evidence type="ECO:0000313" key="1">
    <source>
        <dbReference type="EMBL" id="RSZ60494.1"/>
    </source>
</evidence>
<reference evidence="1 2" key="1">
    <citation type="submission" date="2018-12" db="EMBL/GenBank/DDBJ databases">
        <authorList>
            <person name="Yang E."/>
        </authorList>
    </citation>
    <scope>NUCLEOTIDE SEQUENCE [LARGE SCALE GENOMIC DNA]</scope>
    <source>
        <strain evidence="1 2">SOD</strain>
    </source>
</reference>
<accession>A0A430HSP8</accession>
<dbReference type="RefSeq" id="WP_126072904.1">
    <property type="nucleotide sequence ID" value="NZ_CP051166.1"/>
</dbReference>
<keyword evidence="2" id="KW-1185">Reference proteome</keyword>
<organism evidence="1 2">
    <name type="scientific">Massilia atriviolacea</name>
    <dbReference type="NCBI Taxonomy" id="2495579"/>
    <lineage>
        <taxon>Bacteria</taxon>
        <taxon>Pseudomonadati</taxon>
        <taxon>Pseudomonadota</taxon>
        <taxon>Betaproteobacteria</taxon>
        <taxon>Burkholderiales</taxon>
        <taxon>Oxalobacteraceae</taxon>
        <taxon>Telluria group</taxon>
        <taxon>Massilia</taxon>
    </lineage>
</organism>
<dbReference type="OrthoDB" id="9179027at2"/>
<dbReference type="AlphaFoldDB" id="A0A430HSP8"/>